<dbReference type="Pfam" id="PF08281">
    <property type="entry name" value="Sigma70_r4_2"/>
    <property type="match status" value="1"/>
</dbReference>
<dbReference type="InterPro" id="IPR013249">
    <property type="entry name" value="RNA_pol_sigma70_r4_t2"/>
</dbReference>
<dbReference type="InterPro" id="IPR013325">
    <property type="entry name" value="RNA_pol_sigma_r2"/>
</dbReference>
<dbReference type="SUPFAM" id="SSF88659">
    <property type="entry name" value="Sigma3 and sigma4 domains of RNA polymerase sigma factors"/>
    <property type="match status" value="1"/>
</dbReference>
<dbReference type="InterPro" id="IPR039425">
    <property type="entry name" value="RNA_pol_sigma-70-like"/>
</dbReference>
<evidence type="ECO:0000256" key="4">
    <source>
        <dbReference type="ARBA" id="ARBA00023163"/>
    </source>
</evidence>
<proteinExistence type="inferred from homology"/>
<organism evidence="8 9">
    <name type="scientific">Paludisphaera borealis</name>
    <dbReference type="NCBI Taxonomy" id="1387353"/>
    <lineage>
        <taxon>Bacteria</taxon>
        <taxon>Pseudomonadati</taxon>
        <taxon>Planctomycetota</taxon>
        <taxon>Planctomycetia</taxon>
        <taxon>Isosphaerales</taxon>
        <taxon>Isosphaeraceae</taxon>
        <taxon>Paludisphaera</taxon>
    </lineage>
</organism>
<protein>
    <submittedName>
        <fullName evidence="8">ECF RNA polymerase sigma factor SigW</fullName>
    </submittedName>
</protein>
<dbReference type="InterPro" id="IPR013324">
    <property type="entry name" value="RNA_pol_sigma_r3/r4-like"/>
</dbReference>
<dbReference type="OrthoDB" id="232400at2"/>
<keyword evidence="4" id="KW-0804">Transcription</keyword>
<evidence type="ECO:0000313" key="9">
    <source>
        <dbReference type="Proteomes" id="UP000186309"/>
    </source>
</evidence>
<keyword evidence="2" id="KW-0805">Transcription regulation</keyword>
<dbReference type="Pfam" id="PF13899">
    <property type="entry name" value="Thioredoxin_7"/>
    <property type="match status" value="1"/>
</dbReference>
<dbReference type="PANTHER" id="PTHR43133:SF51">
    <property type="entry name" value="RNA POLYMERASE SIGMA FACTOR"/>
    <property type="match status" value="1"/>
</dbReference>
<evidence type="ECO:0000259" key="6">
    <source>
        <dbReference type="Pfam" id="PF04542"/>
    </source>
</evidence>
<feature type="domain" description="RNA polymerase sigma-70 region 2" evidence="6">
    <location>
        <begin position="49"/>
        <end position="116"/>
    </location>
</feature>
<reference evidence="9" key="1">
    <citation type="submission" date="2016-12" db="EMBL/GenBank/DDBJ databases">
        <title>Comparative genomics of four Isosphaeraceae planctomycetes: a common pool of plasmids and glycoside hydrolase genes.</title>
        <authorList>
            <person name="Ivanova A."/>
        </authorList>
    </citation>
    <scope>NUCLEOTIDE SEQUENCE [LARGE SCALE GENOMIC DNA]</scope>
    <source>
        <strain evidence="9">PX4</strain>
    </source>
</reference>
<evidence type="ECO:0000313" key="8">
    <source>
        <dbReference type="EMBL" id="APW61834.1"/>
    </source>
</evidence>
<dbReference type="InterPro" id="IPR036249">
    <property type="entry name" value="Thioredoxin-like_sf"/>
</dbReference>
<comment type="similarity">
    <text evidence="1">Belongs to the sigma-70 factor family. ECF subfamily.</text>
</comment>
<evidence type="ECO:0000256" key="5">
    <source>
        <dbReference type="SAM" id="MobiDB-lite"/>
    </source>
</evidence>
<feature type="domain" description="RNA polymerase sigma factor 70 region 4 type 2" evidence="7">
    <location>
        <begin position="144"/>
        <end position="194"/>
    </location>
</feature>
<dbReference type="InterPro" id="IPR036388">
    <property type="entry name" value="WH-like_DNA-bd_sf"/>
</dbReference>
<keyword evidence="9" id="KW-1185">Reference proteome</keyword>
<dbReference type="EMBL" id="CP019082">
    <property type="protein sequence ID" value="APW61834.1"/>
    <property type="molecule type" value="Genomic_DNA"/>
</dbReference>
<evidence type="ECO:0000256" key="3">
    <source>
        <dbReference type="ARBA" id="ARBA00023082"/>
    </source>
</evidence>
<dbReference type="STRING" id="1387353.BSF38_03363"/>
<sequence length="1229" mass="132056">MAGKPSGEALRSIRVLFNAGTVGGLTDGRLLERFTARDGEGADLAFAALVERHGPMVLRVCRSVLHDAHEAEDAFQATFLILAIKAGSIRGRDSLTSWLYSVAYNVAATARTSAARRRSHERNAGQARPLAFTDDPRDDLGPVIHEELDRIPERFRTVLVLCFLEGLTQHQAAERLGWPVGTVQSRLARGRERLGARLARRGLAPSAAVLASSLASEAAVPAALADSTVRLAVTISGARAMAIGTVPVAVMQLVRKGVRTMFVNKVLTTGVAALLTAGAIATGAYAYQTAKSPPAEAPTEAATKADDSQDGLLTVTGVVRMADGSPAAGATVQSFSFQLDAPPIARTDEAGRFQLPGVFGNGCDLHASSADGRHQMVRKIPSIAARAVLASPVELTLLPALDHEVVVVSEGRPVAGAQVVASGTSFQVQGVTGQDGKARLRLPAEERLRELVAWHPTLGAGGKRDLDDRPREDKTELSLLPPAPHRIRVIDVDGKPVGGLELAVSFHPEDSDWIVARYIRASHVRTDADGTAVVSWAPRPKLQYVEVDFPGSDWKVDETDLKQTRDGLTTIHARREQTVQGRLIMPEGADAEGILVIGSGFGPGSNGAGPYARARRDGTFSLRVPSEHGFVLGIMDLKWASDRWTGLILSKESAKPAEITMKVYPATPVTVQVTRGAEHEPVRNAWVDLSSKGQVNWTDGAGRKHSGNGGVHAWLKTDANGVAQAGAGRGKHELRLSSGGWEETRPIDVTTEKPLEFTFHRPWNGERRITGRLMLDGSPYKPSPTLATHAWAPPPEPHRIPEALELKTHPDGTFEIAFDAESATLFFLDRDRGRGGFAEGVKGDANVDVSMTPTATYSGTLLGVDGQPAAGQTLQMYVKGSDGKPIASQQTDEAGRFRFTVVPSNAPLQFSNRHDPGDPEDYIFDRDRMFNPGEVRENAQLKLQRSSFSSRNPRPATTPPPPAIPLSKSVESLCRKVGPCGMRALVALMSDDSGDAGRVTDALFNYDDERTKAVLSYLTLRVDPAQLAKEAAAIAERGWPKPAAGEIVLVALDGDQKTIAAERIAVKDVDAAIRAGADFLKQHRPPPRNAPALLAEARAEAKRSGRRVWVIQGGPRCGPCFQLARWIEDHHATLDKDYVVVKLMEGVDDRVTEALAGLPIETGDGIPWFAITEPDGAVLAHSRGPVGNIGFPSSVEEVRHFRRMLEGTVRKISSDEVDQLINPLSSDHN</sequence>
<keyword evidence="3" id="KW-0731">Sigma factor</keyword>
<name>A0A1U7CSA9_9BACT</name>
<dbReference type="InterPro" id="IPR007627">
    <property type="entry name" value="RNA_pol_sigma70_r2"/>
</dbReference>
<dbReference type="GO" id="GO:0016987">
    <property type="term" value="F:sigma factor activity"/>
    <property type="evidence" value="ECO:0007669"/>
    <property type="project" value="UniProtKB-KW"/>
</dbReference>
<feature type="region of interest" description="Disordered" evidence="5">
    <location>
        <begin position="944"/>
        <end position="967"/>
    </location>
</feature>
<dbReference type="SUPFAM" id="SSF52833">
    <property type="entry name" value="Thioredoxin-like"/>
    <property type="match status" value="1"/>
</dbReference>
<dbReference type="Gene3D" id="3.40.30.10">
    <property type="entry name" value="Glutaredoxin"/>
    <property type="match status" value="1"/>
</dbReference>
<accession>A0A1U7CSA9</accession>
<dbReference type="CDD" id="cd06171">
    <property type="entry name" value="Sigma70_r4"/>
    <property type="match status" value="1"/>
</dbReference>
<evidence type="ECO:0000256" key="1">
    <source>
        <dbReference type="ARBA" id="ARBA00010641"/>
    </source>
</evidence>
<dbReference type="GO" id="GO:0006352">
    <property type="term" value="P:DNA-templated transcription initiation"/>
    <property type="evidence" value="ECO:0007669"/>
    <property type="project" value="InterPro"/>
</dbReference>
<dbReference type="InterPro" id="IPR014284">
    <property type="entry name" value="RNA_pol_sigma-70_dom"/>
</dbReference>
<dbReference type="RefSeq" id="WP_145952173.1">
    <property type="nucleotide sequence ID" value="NZ_CP019082.1"/>
</dbReference>
<dbReference type="Gene3D" id="1.10.1740.10">
    <property type="match status" value="1"/>
</dbReference>
<dbReference type="InterPro" id="IPR008969">
    <property type="entry name" value="CarboxyPept-like_regulatory"/>
</dbReference>
<gene>
    <name evidence="8" type="primary">sigW_8</name>
    <name evidence="8" type="ORF">BSF38_03363</name>
</gene>
<dbReference type="KEGG" id="pbor:BSF38_03363"/>
<dbReference type="AlphaFoldDB" id="A0A1U7CSA9"/>
<dbReference type="SUPFAM" id="SSF88946">
    <property type="entry name" value="Sigma2 domain of RNA polymerase sigma factors"/>
    <property type="match status" value="1"/>
</dbReference>
<dbReference type="Pfam" id="PF04542">
    <property type="entry name" value="Sigma70_r2"/>
    <property type="match status" value="1"/>
</dbReference>
<dbReference type="GO" id="GO:0003677">
    <property type="term" value="F:DNA binding"/>
    <property type="evidence" value="ECO:0007669"/>
    <property type="project" value="InterPro"/>
</dbReference>
<evidence type="ECO:0000259" key="7">
    <source>
        <dbReference type="Pfam" id="PF08281"/>
    </source>
</evidence>
<dbReference type="PANTHER" id="PTHR43133">
    <property type="entry name" value="RNA POLYMERASE ECF-TYPE SIGMA FACTO"/>
    <property type="match status" value="1"/>
</dbReference>
<evidence type="ECO:0000256" key="2">
    <source>
        <dbReference type="ARBA" id="ARBA00023015"/>
    </source>
</evidence>
<dbReference type="Gene3D" id="1.10.10.10">
    <property type="entry name" value="Winged helix-like DNA-binding domain superfamily/Winged helix DNA-binding domain"/>
    <property type="match status" value="1"/>
</dbReference>
<dbReference type="NCBIfam" id="TIGR02937">
    <property type="entry name" value="sigma70-ECF"/>
    <property type="match status" value="1"/>
</dbReference>
<dbReference type="Proteomes" id="UP000186309">
    <property type="component" value="Chromosome"/>
</dbReference>
<dbReference type="SUPFAM" id="SSF49464">
    <property type="entry name" value="Carboxypeptidase regulatory domain-like"/>
    <property type="match status" value="1"/>
</dbReference>